<evidence type="ECO:0000256" key="5">
    <source>
        <dbReference type="ARBA" id="ARBA00022801"/>
    </source>
</evidence>
<dbReference type="Gene3D" id="3.90.320.10">
    <property type="match status" value="1"/>
</dbReference>
<keyword evidence="5" id="KW-0378">Hydrolase</keyword>
<dbReference type="InterPro" id="IPR045028">
    <property type="entry name" value="DinG/Rad3-like"/>
</dbReference>
<dbReference type="SMART" id="SM00491">
    <property type="entry name" value="HELICc2"/>
    <property type="match status" value="1"/>
</dbReference>
<name>A0A0A8X763_MESS1</name>
<evidence type="ECO:0000256" key="1">
    <source>
        <dbReference type="ARBA" id="ARBA00022485"/>
    </source>
</evidence>
<dbReference type="InterPro" id="IPR014013">
    <property type="entry name" value="Helic_SF1/SF2_ATP-bd_DinG/Rad3"/>
</dbReference>
<evidence type="ECO:0000259" key="14">
    <source>
        <dbReference type="PROSITE" id="PS51193"/>
    </source>
</evidence>
<keyword evidence="1" id="KW-0004">4Fe-4S</keyword>
<evidence type="ECO:0000256" key="13">
    <source>
        <dbReference type="ARBA" id="ARBA00038058"/>
    </source>
</evidence>
<evidence type="ECO:0000256" key="8">
    <source>
        <dbReference type="ARBA" id="ARBA00023004"/>
    </source>
</evidence>
<comment type="caution">
    <text evidence="15">The sequence shown here is derived from an EMBL/GenBank/DDBJ whole genome shotgun (WGS) entry which is preliminary data.</text>
</comment>
<dbReference type="AlphaFoldDB" id="A0A0A8X763"/>
<dbReference type="GO" id="GO:0003678">
    <property type="term" value="F:DNA helicase activity"/>
    <property type="evidence" value="ECO:0007669"/>
    <property type="project" value="InterPro"/>
</dbReference>
<evidence type="ECO:0000313" key="15">
    <source>
        <dbReference type="EMBL" id="GAM13956.1"/>
    </source>
</evidence>
<evidence type="ECO:0000256" key="6">
    <source>
        <dbReference type="ARBA" id="ARBA00022806"/>
    </source>
</evidence>
<dbReference type="Proteomes" id="UP000031014">
    <property type="component" value="Unassembled WGS sequence"/>
</dbReference>
<keyword evidence="12" id="KW-0413">Isomerase</keyword>
<evidence type="ECO:0000256" key="9">
    <source>
        <dbReference type="ARBA" id="ARBA00023014"/>
    </source>
</evidence>
<dbReference type="Gene3D" id="1.10.275.30">
    <property type="match status" value="1"/>
</dbReference>
<dbReference type="InterPro" id="IPR010614">
    <property type="entry name" value="RAD3-like_helicase_DEAD"/>
</dbReference>
<keyword evidence="11" id="KW-0234">DNA repair</keyword>
<dbReference type="GO" id="GO:0046872">
    <property type="term" value="F:metal ion binding"/>
    <property type="evidence" value="ECO:0007669"/>
    <property type="project" value="UniProtKB-KW"/>
</dbReference>
<feature type="domain" description="Helicase ATP-binding" evidence="14">
    <location>
        <begin position="181"/>
        <end position="432"/>
    </location>
</feature>
<dbReference type="InterPro" id="IPR011604">
    <property type="entry name" value="PDDEXK-like_dom_sf"/>
</dbReference>
<evidence type="ECO:0000256" key="2">
    <source>
        <dbReference type="ARBA" id="ARBA00022723"/>
    </source>
</evidence>
<keyword evidence="6 15" id="KW-0347">Helicase</keyword>
<keyword evidence="2" id="KW-0479">Metal-binding</keyword>
<evidence type="ECO:0000256" key="4">
    <source>
        <dbReference type="ARBA" id="ARBA00022763"/>
    </source>
</evidence>
<keyword evidence="8" id="KW-0408">Iron</keyword>
<dbReference type="OrthoDB" id="9765586at2"/>
<dbReference type="InterPro" id="IPR006554">
    <property type="entry name" value="Helicase-like_DEXD_c2"/>
</dbReference>
<sequence>MKNQIKISVRTLAEYVHRSGSIVSGFRTASSFTEGSRIHREVQNTYNEHDQSEVFLKTEIEYEGLHFIIEGRCDGILLNGGRTTIDEIKSTSLSLDLIDEDTNPAHWAQAECYAYMYMQEHELDCVDIQLTYVQKSSGEMKRFIRTRTYNELKEAILNMVSVFAPYAKLHLEHEMKRKQSIKDLEFPFAQYRKGQRQLAGSVYKTIQEEKTIFASAPTGIGKTISTIFPSVKAIGENHLKKLFYLTAKTTTRQTAAEAFSQLFAKGLHMNVVTITAKDKVCFTEQGICTKEHCEFADGYYDRINEAILDILHNENSLDRLCIEKYALKHRVCPFEFSLDLAYAADTVICDYNYIFDPKVSLKRLFDDHKKETVLLVDEAHNLVDRGRDMFSSTMEKAPFLQIKREYKERNKDIHDITNKLNDFFIKIRKQAEPSKTIQFKEPIGEFNPLVLEFIDHAEKELLRESPGDSELLLETYFSAQNWQRISKLVDERFILYAEVQRNEVIVKQFCLDPSYLIKQAGKSFKARVFFSATLSPIGYYMDMLGGDDDDYVVRIPSPFSQEQNQVMIHPLSTRYKDRENSIQPIVKTLIETIQSKPGNYLVFFPSYLYLNSVLEEWNLGDHGIPTIVQGTGMADAEREAFLESFKADGSGSLVGFAVLGGVFSEGVDLKGDRLNGVIVVGVGLPQIGFERDLIKQHFSSKGKNGYDYAYVYPGMNKVLQAGGRLIRSEKDTGTIILIDDRYLQQKYQSLLPDVWRRYVIL</sequence>
<reference evidence="15 16" key="1">
    <citation type="submission" date="2013-06" db="EMBL/GenBank/DDBJ databases">
        <title>Whole genome shotgun sequence of Bacillus selenatarsenatis SF-1.</title>
        <authorList>
            <person name="Kuroda M."/>
            <person name="Sei K."/>
            <person name="Yamashita M."/>
            <person name="Ike M."/>
        </authorList>
    </citation>
    <scope>NUCLEOTIDE SEQUENCE [LARGE SCALE GENOMIC DNA]</scope>
    <source>
        <strain evidence="15 16">SF-1</strain>
    </source>
</reference>
<dbReference type="GO" id="GO:0005524">
    <property type="term" value="F:ATP binding"/>
    <property type="evidence" value="ECO:0007669"/>
    <property type="project" value="UniProtKB-KW"/>
</dbReference>
<gene>
    <name evidence="15" type="ORF">SAMD00020551_2103</name>
</gene>
<keyword evidence="4" id="KW-0227">DNA damage</keyword>
<evidence type="ECO:0000256" key="7">
    <source>
        <dbReference type="ARBA" id="ARBA00022840"/>
    </source>
</evidence>
<dbReference type="GO" id="GO:0016818">
    <property type="term" value="F:hydrolase activity, acting on acid anhydrides, in phosphorus-containing anhydrides"/>
    <property type="evidence" value="ECO:0007669"/>
    <property type="project" value="InterPro"/>
</dbReference>
<dbReference type="PANTHER" id="PTHR11472:SF34">
    <property type="entry name" value="REGULATOR OF TELOMERE ELONGATION HELICASE 1"/>
    <property type="match status" value="1"/>
</dbReference>
<keyword evidence="9" id="KW-0411">Iron-sulfur</keyword>
<dbReference type="GO" id="GO:0051539">
    <property type="term" value="F:4 iron, 4 sulfur cluster binding"/>
    <property type="evidence" value="ECO:0007669"/>
    <property type="project" value="UniProtKB-KW"/>
</dbReference>
<dbReference type="Pfam" id="PF13307">
    <property type="entry name" value="Helicase_C_2"/>
    <property type="match status" value="1"/>
</dbReference>
<evidence type="ECO:0000256" key="3">
    <source>
        <dbReference type="ARBA" id="ARBA00022741"/>
    </source>
</evidence>
<dbReference type="InterPro" id="IPR006555">
    <property type="entry name" value="ATP-dep_Helicase_C"/>
</dbReference>
<organism evidence="15 16">
    <name type="scientific">Mesobacillus selenatarsenatis (strain DSM 18680 / JCM 14380 / FERM P-15431 / SF-1)</name>
    <dbReference type="NCBI Taxonomy" id="1321606"/>
    <lineage>
        <taxon>Bacteria</taxon>
        <taxon>Bacillati</taxon>
        <taxon>Bacillota</taxon>
        <taxon>Bacilli</taxon>
        <taxon>Bacillales</taxon>
        <taxon>Bacillaceae</taxon>
        <taxon>Mesobacillus</taxon>
    </lineage>
</organism>
<dbReference type="Gene3D" id="3.40.50.300">
    <property type="entry name" value="P-loop containing nucleotide triphosphate hydrolases"/>
    <property type="match status" value="2"/>
</dbReference>
<dbReference type="EMBL" id="BASE01000044">
    <property type="protein sequence ID" value="GAM13956.1"/>
    <property type="molecule type" value="Genomic_DNA"/>
</dbReference>
<dbReference type="SMART" id="SM00488">
    <property type="entry name" value="DEXDc2"/>
    <property type="match status" value="1"/>
</dbReference>
<keyword evidence="10" id="KW-0238">DNA-binding</keyword>
<keyword evidence="3" id="KW-0547">Nucleotide-binding</keyword>
<keyword evidence="16" id="KW-1185">Reference proteome</keyword>
<dbReference type="SUPFAM" id="SSF52540">
    <property type="entry name" value="P-loop containing nucleoside triphosphate hydrolases"/>
    <property type="match status" value="2"/>
</dbReference>
<dbReference type="PROSITE" id="PS51193">
    <property type="entry name" value="HELICASE_ATP_BIND_2"/>
    <property type="match status" value="1"/>
</dbReference>
<protein>
    <submittedName>
        <fullName evidence="15">DinG family ATP-dependent helicase CPE1197</fullName>
    </submittedName>
</protein>
<dbReference type="GO" id="GO:0006281">
    <property type="term" value="P:DNA repair"/>
    <property type="evidence" value="ECO:0007669"/>
    <property type="project" value="UniProtKB-KW"/>
</dbReference>
<dbReference type="STRING" id="1321606.SAMD00020551_2103"/>
<dbReference type="RefSeq" id="WP_041965760.1">
    <property type="nucleotide sequence ID" value="NZ_BASE01000044.1"/>
</dbReference>
<comment type="similarity">
    <text evidence="13">Belongs to the helicase family. DinG subfamily.</text>
</comment>
<evidence type="ECO:0000256" key="10">
    <source>
        <dbReference type="ARBA" id="ARBA00023125"/>
    </source>
</evidence>
<dbReference type="PANTHER" id="PTHR11472">
    <property type="entry name" value="DNA REPAIR DEAD HELICASE RAD3/XP-D SUBFAMILY MEMBER"/>
    <property type="match status" value="1"/>
</dbReference>
<keyword evidence="7" id="KW-0067">ATP-binding</keyword>
<evidence type="ECO:0000256" key="11">
    <source>
        <dbReference type="ARBA" id="ARBA00023204"/>
    </source>
</evidence>
<proteinExistence type="inferred from homology"/>
<accession>A0A0A8X763</accession>
<dbReference type="Pfam" id="PF06733">
    <property type="entry name" value="DEAD_2"/>
    <property type="match status" value="1"/>
</dbReference>
<evidence type="ECO:0000313" key="16">
    <source>
        <dbReference type="Proteomes" id="UP000031014"/>
    </source>
</evidence>
<evidence type="ECO:0000256" key="12">
    <source>
        <dbReference type="ARBA" id="ARBA00023235"/>
    </source>
</evidence>
<dbReference type="GO" id="GO:0003677">
    <property type="term" value="F:DNA binding"/>
    <property type="evidence" value="ECO:0007669"/>
    <property type="project" value="UniProtKB-KW"/>
</dbReference>
<dbReference type="InterPro" id="IPR027417">
    <property type="entry name" value="P-loop_NTPase"/>
</dbReference>